<feature type="domain" description="J" evidence="15">
    <location>
        <begin position="37"/>
        <end position="102"/>
    </location>
</feature>
<comment type="cofactor">
    <cofactor evidence="13">
        <name>Zn(2+)</name>
        <dbReference type="ChEBI" id="CHEBI:29105"/>
    </cofactor>
    <text evidence="13">Binds 2 Zn(2+) ions per monomer.</text>
</comment>
<keyword evidence="3 13" id="KW-0963">Cytoplasm</keyword>
<comment type="domain">
    <text evidence="13">The J domain is necessary and sufficient to stimulate DnaK ATPase activity. Zinc center 1 plays an important role in the autonomous, DnaK-independent chaperone activity of DnaJ. Zinc center 2 is essential for interaction with DnaK and for DnaJ activity.</text>
</comment>
<dbReference type="InterPro" id="IPR012724">
    <property type="entry name" value="DnaJ"/>
</dbReference>
<feature type="zinc finger region" description="CR-type" evidence="14">
    <location>
        <begin position="171"/>
        <end position="249"/>
    </location>
</feature>
<evidence type="ECO:0000259" key="15">
    <source>
        <dbReference type="PROSITE" id="PS50076"/>
    </source>
</evidence>
<keyword evidence="8 13" id="KW-0862">Zinc</keyword>
<dbReference type="InterPro" id="IPR002939">
    <property type="entry name" value="DnaJ_C"/>
</dbReference>
<reference evidence="18 20" key="2">
    <citation type="submission" date="2018-04" db="EMBL/GenBank/DDBJ databases">
        <title>Draft genome sequence of Pseudomonas syringae pv. actinidiae biovar 3 strains isolated from kiwifruit in Kagawa prefecture.</title>
        <authorList>
            <person name="Tabuchi M."/>
            <person name="Saito M."/>
            <person name="Fujiwara S."/>
            <person name="Sasa N."/>
            <person name="Akimitsu K."/>
            <person name="Gomi K."/>
            <person name="Konishi-Sugita S."/>
            <person name="Hamano K."/>
            <person name="Kataoka I."/>
        </authorList>
    </citation>
    <scope>NUCLEOTIDE SEQUENCE [LARGE SCALE GENOMIC DNA]</scope>
    <source>
        <strain evidence="18 20">MAFF212211</strain>
    </source>
</reference>
<dbReference type="AlphaFoldDB" id="A0A2V0QU86"/>
<dbReference type="PROSITE" id="PS51188">
    <property type="entry name" value="ZF_CR"/>
    <property type="match status" value="1"/>
</dbReference>
<sequence>MDVSWVRACMGLNEFGWAQEGLAKRPQECGRIMAKRDYYEVLGVERGSSEADLKKAYRRLAMKHHPDRNPDDKASEEMFKEANEAYEVLSDASKRAAYDQYGHAGVDPSMGGGGGFGGGAGGANFSDIFGDVFSDFFGGGRGGGGGGRGGAQRGSDLRYTLELNLEEAVRGTTVNIRVPTLVNCKPCDGSGAKKGSSPVTCPTCGGIGQVRMQQGFFSVQQTCPRCHGHGKIISDPCDSCHGEGRVEESKTLSVKVPPGVDTGDRIRLSGEGEAGAQGGPTGDLYVVINVREHAIFQRDGKHLFCEVPISFTDAALGGELEVPTLDGRVKLKIPEGTQTGKQFRLRGKGVAPVRGGGAGDLMCRVAVETPVNLSKRQRELLEEFRTSLENDESHSPKASGWFEGVKRFFGDL</sequence>
<keyword evidence="4 13" id="KW-0235">DNA replication</keyword>
<dbReference type="SMART" id="SM00271">
    <property type="entry name" value="DnaJ"/>
    <property type="match status" value="1"/>
</dbReference>
<dbReference type="FunFam" id="2.60.260.20:FF:000004">
    <property type="entry name" value="Molecular chaperone DnaJ"/>
    <property type="match status" value="1"/>
</dbReference>
<dbReference type="PROSITE" id="PS00636">
    <property type="entry name" value="DNAJ_1"/>
    <property type="match status" value="1"/>
</dbReference>
<dbReference type="PANTHER" id="PTHR43096:SF48">
    <property type="entry name" value="CHAPERONE PROTEIN DNAJ"/>
    <property type="match status" value="1"/>
</dbReference>
<comment type="subcellular location">
    <subcellularLocation>
        <location evidence="1 13">Cytoplasm</location>
    </subcellularLocation>
</comment>
<name>A0A2V0QU86_PSESF</name>
<dbReference type="InterPro" id="IPR018253">
    <property type="entry name" value="DnaJ_domain_CS"/>
</dbReference>
<feature type="repeat" description="CXXCXGXG motif" evidence="13">
    <location>
        <begin position="237"/>
        <end position="244"/>
    </location>
</feature>
<feature type="binding site" evidence="13">
    <location>
        <position position="223"/>
    </location>
    <ligand>
        <name>Zn(2+)</name>
        <dbReference type="ChEBI" id="CHEBI:29105"/>
        <label>2</label>
    </ligand>
</feature>
<dbReference type="InterPro" id="IPR036410">
    <property type="entry name" value="HSP_DnaJ_Cys-rich_dom_sf"/>
</dbReference>
<dbReference type="InterPro" id="IPR001623">
    <property type="entry name" value="DnaJ_domain"/>
</dbReference>
<accession>A0A2V0QU86</accession>
<feature type="repeat" description="CXXCXGXG motif" evidence="13">
    <location>
        <begin position="223"/>
        <end position="230"/>
    </location>
</feature>
<dbReference type="InterPro" id="IPR001305">
    <property type="entry name" value="HSP_DnaJ_Cys-rich_dom"/>
</dbReference>
<dbReference type="GO" id="GO:0051082">
    <property type="term" value="F:unfolded protein binding"/>
    <property type="evidence" value="ECO:0007669"/>
    <property type="project" value="UniProtKB-UniRule"/>
</dbReference>
<organism evidence="17 19">
    <name type="scientific">Pseudomonas syringae pv. actinidiae</name>
    <dbReference type="NCBI Taxonomy" id="103796"/>
    <lineage>
        <taxon>Bacteria</taxon>
        <taxon>Pseudomonadati</taxon>
        <taxon>Pseudomonadota</taxon>
        <taxon>Gammaproteobacteria</taxon>
        <taxon>Pseudomonadales</taxon>
        <taxon>Pseudomonadaceae</taxon>
        <taxon>Pseudomonas</taxon>
        <taxon>Pseudomonas syringae</taxon>
    </lineage>
</organism>
<evidence type="ECO:0000256" key="8">
    <source>
        <dbReference type="ARBA" id="ARBA00022833"/>
    </source>
</evidence>
<evidence type="ECO:0000256" key="5">
    <source>
        <dbReference type="ARBA" id="ARBA00022723"/>
    </source>
</evidence>
<evidence type="ECO:0000256" key="2">
    <source>
        <dbReference type="ARBA" id="ARBA00011738"/>
    </source>
</evidence>
<dbReference type="FunFam" id="1.10.287.110:FF:000051">
    <property type="entry name" value="Molecular chaperone DnaJ"/>
    <property type="match status" value="1"/>
</dbReference>
<feature type="binding site" evidence="13">
    <location>
        <position position="240"/>
    </location>
    <ligand>
        <name>Zn(2+)</name>
        <dbReference type="ChEBI" id="CHEBI:29105"/>
        <label>1</label>
    </ligand>
</feature>
<evidence type="ECO:0000313" key="19">
    <source>
        <dbReference type="Proteomes" id="UP000247480"/>
    </source>
</evidence>
<dbReference type="GO" id="GO:0009408">
    <property type="term" value="P:response to heat"/>
    <property type="evidence" value="ECO:0007669"/>
    <property type="project" value="InterPro"/>
</dbReference>
<dbReference type="InterPro" id="IPR008971">
    <property type="entry name" value="HSP40/DnaJ_pept-bd"/>
</dbReference>
<dbReference type="GO" id="GO:0005524">
    <property type="term" value="F:ATP binding"/>
    <property type="evidence" value="ECO:0007669"/>
    <property type="project" value="InterPro"/>
</dbReference>
<evidence type="ECO:0000256" key="11">
    <source>
        <dbReference type="ARBA" id="ARBA00061004"/>
    </source>
</evidence>
<feature type="repeat" description="CXXCXGXG motif" evidence="13">
    <location>
        <begin position="201"/>
        <end position="208"/>
    </location>
</feature>
<evidence type="ECO:0000259" key="16">
    <source>
        <dbReference type="PROSITE" id="PS51188"/>
    </source>
</evidence>
<protein>
    <recommendedName>
        <fullName evidence="12 13">Chaperone protein DnaJ</fullName>
    </recommendedName>
</protein>
<gene>
    <name evidence="13" type="primary">dnaJ</name>
    <name evidence="17" type="ORF">KPSA1_06276</name>
    <name evidence="18" type="ORF">KPSA3_05946</name>
</gene>
<feature type="binding site" evidence="13">
    <location>
        <position position="204"/>
    </location>
    <ligand>
        <name>Zn(2+)</name>
        <dbReference type="ChEBI" id="CHEBI:29105"/>
        <label>2</label>
    </ligand>
</feature>
<evidence type="ECO:0000313" key="20">
    <source>
        <dbReference type="Proteomes" id="UP000248291"/>
    </source>
</evidence>
<dbReference type="NCBIfam" id="TIGR02349">
    <property type="entry name" value="DnaJ_bact"/>
    <property type="match status" value="1"/>
</dbReference>
<feature type="binding site" evidence="13">
    <location>
        <position position="201"/>
    </location>
    <ligand>
        <name>Zn(2+)</name>
        <dbReference type="ChEBI" id="CHEBI:29105"/>
        <label>2</label>
    </ligand>
</feature>
<dbReference type="SUPFAM" id="SSF57938">
    <property type="entry name" value="DnaJ/Hsp40 cysteine-rich domain"/>
    <property type="match status" value="1"/>
</dbReference>
<dbReference type="PROSITE" id="PS50076">
    <property type="entry name" value="DNAJ_2"/>
    <property type="match status" value="1"/>
</dbReference>
<dbReference type="SUPFAM" id="SSF49493">
    <property type="entry name" value="HSP40/DnaJ peptide-binding domain"/>
    <property type="match status" value="2"/>
</dbReference>
<feature type="binding site" evidence="13">
    <location>
        <position position="187"/>
    </location>
    <ligand>
        <name>Zn(2+)</name>
        <dbReference type="ChEBI" id="CHEBI:29105"/>
        <label>1</label>
    </ligand>
</feature>
<dbReference type="GO" id="GO:0008270">
    <property type="term" value="F:zinc ion binding"/>
    <property type="evidence" value="ECO:0007669"/>
    <property type="project" value="UniProtKB-UniRule"/>
</dbReference>
<evidence type="ECO:0000256" key="1">
    <source>
        <dbReference type="ARBA" id="ARBA00004496"/>
    </source>
</evidence>
<dbReference type="Pfam" id="PF00226">
    <property type="entry name" value="DnaJ"/>
    <property type="match status" value="1"/>
</dbReference>
<dbReference type="GO" id="GO:0042026">
    <property type="term" value="P:protein refolding"/>
    <property type="evidence" value="ECO:0007669"/>
    <property type="project" value="TreeGrafter"/>
</dbReference>
<dbReference type="Gene3D" id="1.10.287.110">
    <property type="entry name" value="DnaJ domain"/>
    <property type="match status" value="1"/>
</dbReference>
<evidence type="ECO:0000256" key="3">
    <source>
        <dbReference type="ARBA" id="ARBA00022490"/>
    </source>
</evidence>
<dbReference type="EMBL" id="BGJZ01000319">
    <property type="protein sequence ID" value="GBH12802.1"/>
    <property type="molecule type" value="Genomic_DNA"/>
</dbReference>
<proteinExistence type="inferred from homology"/>
<keyword evidence="5 13" id="KW-0479">Metal-binding</keyword>
<dbReference type="CDD" id="cd10719">
    <property type="entry name" value="DnaJ_zf"/>
    <property type="match status" value="1"/>
</dbReference>
<dbReference type="PRINTS" id="PR00625">
    <property type="entry name" value="JDOMAIN"/>
</dbReference>
<dbReference type="Proteomes" id="UP000247480">
    <property type="component" value="Unassembled WGS sequence"/>
</dbReference>
<dbReference type="GO" id="GO:0031072">
    <property type="term" value="F:heat shock protein binding"/>
    <property type="evidence" value="ECO:0007669"/>
    <property type="project" value="InterPro"/>
</dbReference>
<comment type="function">
    <text evidence="13">Participates actively in the response to hyperosmotic and heat shock by preventing the aggregation of stress-denatured proteins and by disaggregating proteins, also in an autonomous, DnaK-independent fashion. Unfolded proteins bind initially to DnaJ; upon interaction with the DnaJ-bound protein, DnaK hydrolyzes its bound ATP, resulting in the formation of a stable complex. GrpE releases ADP from DnaK; ATP binding to DnaK triggers the release of the substrate protein, thus completing the reaction cycle. Several rounds of ATP-dependent interactions between DnaJ, DnaK and GrpE are required for fully efficient folding. Also involved, together with DnaK and GrpE, in the DNA replication of plasmids through activation of initiation proteins.</text>
</comment>
<evidence type="ECO:0000256" key="13">
    <source>
        <dbReference type="HAMAP-Rule" id="MF_01152"/>
    </source>
</evidence>
<dbReference type="GO" id="GO:0005737">
    <property type="term" value="C:cytoplasm"/>
    <property type="evidence" value="ECO:0007669"/>
    <property type="project" value="UniProtKB-SubCell"/>
</dbReference>
<evidence type="ECO:0000313" key="17">
    <source>
        <dbReference type="EMBL" id="GBH12802.1"/>
    </source>
</evidence>
<keyword evidence="7 13" id="KW-0863">Zinc-finger</keyword>
<dbReference type="NCBIfam" id="NF008035">
    <property type="entry name" value="PRK10767.1"/>
    <property type="match status" value="1"/>
</dbReference>
<feature type="domain" description="CR-type" evidence="16">
    <location>
        <begin position="171"/>
        <end position="249"/>
    </location>
</feature>
<evidence type="ECO:0000256" key="12">
    <source>
        <dbReference type="ARBA" id="ARBA00067609"/>
    </source>
</evidence>
<dbReference type="PANTHER" id="PTHR43096">
    <property type="entry name" value="DNAJ HOMOLOG 1, MITOCHONDRIAL-RELATED"/>
    <property type="match status" value="1"/>
</dbReference>
<dbReference type="SUPFAM" id="SSF46565">
    <property type="entry name" value="Chaperone J-domain"/>
    <property type="match status" value="1"/>
</dbReference>
<evidence type="ECO:0000256" key="10">
    <source>
        <dbReference type="ARBA" id="ARBA00023186"/>
    </source>
</evidence>
<dbReference type="InterPro" id="IPR036869">
    <property type="entry name" value="J_dom_sf"/>
</dbReference>
<evidence type="ECO:0000256" key="6">
    <source>
        <dbReference type="ARBA" id="ARBA00022737"/>
    </source>
</evidence>
<evidence type="ECO:0000313" key="18">
    <source>
        <dbReference type="EMBL" id="GBH19927.1"/>
    </source>
</evidence>
<feature type="binding site" evidence="13">
    <location>
        <position position="184"/>
    </location>
    <ligand>
        <name>Zn(2+)</name>
        <dbReference type="ChEBI" id="CHEBI:29105"/>
        <label>1</label>
    </ligand>
</feature>
<keyword evidence="6 13" id="KW-0677">Repeat</keyword>
<dbReference type="Gene3D" id="2.60.260.20">
    <property type="entry name" value="Urease metallochaperone UreE, N-terminal domain"/>
    <property type="match status" value="2"/>
</dbReference>
<feature type="binding site" evidence="13">
    <location>
        <position position="226"/>
    </location>
    <ligand>
        <name>Zn(2+)</name>
        <dbReference type="ChEBI" id="CHEBI:29105"/>
        <label>2</label>
    </ligand>
</feature>
<reference evidence="17 19" key="1">
    <citation type="submission" date="2018-04" db="EMBL/GenBank/DDBJ databases">
        <title>Draft genome sequence of Pseudomonas syringae pv. actinidiae biovar 1 strains isolated from kiwifruit in Kagawa prefecture.</title>
        <authorList>
            <person name="Tabuchi M."/>
            <person name="Saito M."/>
            <person name="Fujiwara S."/>
            <person name="Sasa N."/>
            <person name="Akimitsu K."/>
            <person name="Gomi K."/>
            <person name="Konishi-Sugita S."/>
            <person name="Hamano K."/>
            <person name="Kataoka I."/>
        </authorList>
    </citation>
    <scope>NUCLEOTIDE SEQUENCE [LARGE SCALE GENOMIC DNA]</scope>
    <source>
        <strain evidence="17 19">MAFF212206</strain>
    </source>
</reference>
<dbReference type="HAMAP" id="MF_01152">
    <property type="entry name" value="DnaJ"/>
    <property type="match status" value="1"/>
</dbReference>
<evidence type="ECO:0000256" key="7">
    <source>
        <dbReference type="ARBA" id="ARBA00022771"/>
    </source>
</evidence>
<dbReference type="EMBL" id="BGKA01000236">
    <property type="protein sequence ID" value="GBH19927.1"/>
    <property type="molecule type" value="Genomic_DNA"/>
</dbReference>
<comment type="caution">
    <text evidence="17">The sequence shown here is derived from an EMBL/GenBank/DDBJ whole genome shotgun (WGS) entry which is preliminary data.</text>
</comment>
<keyword evidence="10 13" id="KW-0143">Chaperone</keyword>
<dbReference type="Gene3D" id="2.10.230.10">
    <property type="entry name" value="Heat shock protein DnaJ, cysteine-rich domain"/>
    <property type="match status" value="1"/>
</dbReference>
<dbReference type="CDD" id="cd06257">
    <property type="entry name" value="DnaJ"/>
    <property type="match status" value="1"/>
</dbReference>
<feature type="repeat" description="CXXCXGXG motif" evidence="13">
    <location>
        <begin position="184"/>
        <end position="191"/>
    </location>
</feature>
<evidence type="ECO:0000256" key="4">
    <source>
        <dbReference type="ARBA" id="ARBA00022705"/>
    </source>
</evidence>
<dbReference type="Pfam" id="PF00684">
    <property type="entry name" value="DnaJ_CXXCXGXG"/>
    <property type="match status" value="1"/>
</dbReference>
<comment type="similarity">
    <text evidence="11 13">Belongs to the DnaJ family.</text>
</comment>
<evidence type="ECO:0000256" key="14">
    <source>
        <dbReference type="PROSITE-ProRule" id="PRU00546"/>
    </source>
</evidence>
<dbReference type="FunFam" id="2.10.230.10:FF:000002">
    <property type="entry name" value="Molecular chaperone DnaJ"/>
    <property type="match status" value="1"/>
</dbReference>
<dbReference type="GO" id="GO:0006260">
    <property type="term" value="P:DNA replication"/>
    <property type="evidence" value="ECO:0007669"/>
    <property type="project" value="UniProtKB-KW"/>
</dbReference>
<dbReference type="Pfam" id="PF01556">
    <property type="entry name" value="DnaJ_C"/>
    <property type="match status" value="1"/>
</dbReference>
<evidence type="ECO:0000256" key="9">
    <source>
        <dbReference type="ARBA" id="ARBA00023016"/>
    </source>
</evidence>
<feature type="binding site" evidence="13">
    <location>
        <position position="237"/>
    </location>
    <ligand>
        <name>Zn(2+)</name>
        <dbReference type="ChEBI" id="CHEBI:29105"/>
        <label>1</label>
    </ligand>
</feature>
<dbReference type="CDD" id="cd10747">
    <property type="entry name" value="DnaJ_C"/>
    <property type="match status" value="1"/>
</dbReference>
<dbReference type="Proteomes" id="UP000248291">
    <property type="component" value="Unassembled WGS sequence"/>
</dbReference>
<comment type="subunit">
    <text evidence="2 13">Homodimer.</text>
</comment>
<keyword evidence="9 13" id="KW-0346">Stress response</keyword>